<accession>A0A3B3R9Q4</accession>
<dbReference type="Pfam" id="PF13359">
    <property type="entry name" value="DDE_Tnp_4"/>
    <property type="match status" value="1"/>
</dbReference>
<evidence type="ECO:0000256" key="7">
    <source>
        <dbReference type="ARBA" id="ARBA00023242"/>
    </source>
</evidence>
<comment type="subcellular location">
    <subcellularLocation>
        <location evidence="2">Nucleus</location>
    </subcellularLocation>
</comment>
<evidence type="ECO:0000256" key="2">
    <source>
        <dbReference type="ARBA" id="ARBA00004123"/>
    </source>
</evidence>
<evidence type="ECO:0000313" key="9">
    <source>
        <dbReference type="Ensembl" id="ENSPKIP00000015452.1"/>
    </source>
</evidence>
<evidence type="ECO:0000256" key="1">
    <source>
        <dbReference type="ARBA" id="ARBA00001968"/>
    </source>
</evidence>
<comment type="cofactor">
    <cofactor evidence="1">
        <name>a divalent metal cation</name>
        <dbReference type="ChEBI" id="CHEBI:60240"/>
    </cofactor>
</comment>
<dbReference type="Ensembl" id="ENSPKIT00000039918.1">
    <property type="protein sequence ID" value="ENSPKIP00000015452.1"/>
    <property type="gene ID" value="ENSPKIG00000002171.1"/>
</dbReference>
<dbReference type="GO" id="GO:0005634">
    <property type="term" value="C:nucleus"/>
    <property type="evidence" value="ECO:0007669"/>
    <property type="project" value="UniProtKB-SubCell"/>
</dbReference>
<dbReference type="GO" id="GO:0016787">
    <property type="term" value="F:hydrolase activity"/>
    <property type="evidence" value="ECO:0007669"/>
    <property type="project" value="UniProtKB-KW"/>
</dbReference>
<keyword evidence="7" id="KW-0539">Nucleus</keyword>
<evidence type="ECO:0000313" key="10">
    <source>
        <dbReference type="Proteomes" id="UP000261540"/>
    </source>
</evidence>
<dbReference type="InterPro" id="IPR045249">
    <property type="entry name" value="HARBI1-like"/>
</dbReference>
<sequence>MVKNTMEKVAFALFLFQYLNKTRMRSLARLRKRRRFLELLHANQANPSVSYAKLNRNVPVLQVYFDPEQDLWMHYRLRRRSVNELMQVTHQEKDHGWAHHLEVLVFAYWLAHGLSYRATAQTFSVPKSTVYRIVHKMAQQIKKNLRKVVSLPDPEELDAIAGRFAHVGRHSAFGKAVGAVDGCHFRIKPPKQNEAYYLNHMQFHSIQMQAICDSQGKFLDIFVGYPGSVHVSTVLRNSPVYQNASYPPPGYFILGEEEYPCLETPICLITPYKMASEVRAEQKFNESHSLAHSGVLQAFGMMRARWRLTFSKPLEVSTAFCSDVITACAFLHNVCLMNGDFLRPEHDCERARNLVPPPERLQAQESSGSHVVQQAAPLPLLPNGTGERLLALLYAVIRHEAVRGCAGGPCAEVAGILRVVCVGGRHGQRGLLRAGAGGDYM</sequence>
<name>A0A3B3R9Q4_9TELE</name>
<dbReference type="Proteomes" id="UP000261540">
    <property type="component" value="Unplaced"/>
</dbReference>
<keyword evidence="5" id="KW-0479">Metal-binding</keyword>
<dbReference type="PANTHER" id="PTHR22930">
    <property type="match status" value="1"/>
</dbReference>
<organism evidence="9 10">
    <name type="scientific">Paramormyrops kingsleyae</name>
    <dbReference type="NCBI Taxonomy" id="1676925"/>
    <lineage>
        <taxon>Eukaryota</taxon>
        <taxon>Metazoa</taxon>
        <taxon>Chordata</taxon>
        <taxon>Craniata</taxon>
        <taxon>Vertebrata</taxon>
        <taxon>Euteleostomi</taxon>
        <taxon>Actinopterygii</taxon>
        <taxon>Neopterygii</taxon>
        <taxon>Teleostei</taxon>
        <taxon>Osteoglossocephala</taxon>
        <taxon>Osteoglossomorpha</taxon>
        <taxon>Osteoglossiformes</taxon>
        <taxon>Mormyridae</taxon>
        <taxon>Paramormyrops</taxon>
    </lineage>
</organism>
<evidence type="ECO:0000256" key="4">
    <source>
        <dbReference type="ARBA" id="ARBA00022722"/>
    </source>
</evidence>
<evidence type="ECO:0000256" key="3">
    <source>
        <dbReference type="ARBA" id="ARBA00006958"/>
    </source>
</evidence>
<dbReference type="InterPro" id="IPR027806">
    <property type="entry name" value="HARBI1_dom"/>
</dbReference>
<keyword evidence="10" id="KW-1185">Reference proteome</keyword>
<comment type="similarity">
    <text evidence="3">Belongs to the HARBI1 family.</text>
</comment>
<evidence type="ECO:0000259" key="8">
    <source>
        <dbReference type="Pfam" id="PF13359"/>
    </source>
</evidence>
<feature type="domain" description="DDE Tnp4" evidence="8">
    <location>
        <begin position="180"/>
        <end position="333"/>
    </location>
</feature>
<keyword evidence="4" id="KW-0540">Nuclease</keyword>
<keyword evidence="6" id="KW-0378">Hydrolase</keyword>
<dbReference type="GO" id="GO:0046872">
    <property type="term" value="F:metal ion binding"/>
    <property type="evidence" value="ECO:0007669"/>
    <property type="project" value="UniProtKB-KW"/>
</dbReference>
<dbReference type="GeneTree" id="ENSGT00940000164797"/>
<reference evidence="9" key="1">
    <citation type="submission" date="2025-08" db="UniProtKB">
        <authorList>
            <consortium name="Ensembl"/>
        </authorList>
    </citation>
    <scope>IDENTIFICATION</scope>
</reference>
<dbReference type="AlphaFoldDB" id="A0A3B3R9Q4"/>
<protein>
    <submittedName>
        <fullName evidence="9">Protein ALP1-like</fullName>
    </submittedName>
</protein>
<dbReference type="PANTHER" id="PTHR22930:SF206">
    <property type="entry name" value="NUCLEASE HARBI1"/>
    <property type="match status" value="1"/>
</dbReference>
<dbReference type="GO" id="GO:0004518">
    <property type="term" value="F:nuclease activity"/>
    <property type="evidence" value="ECO:0007669"/>
    <property type="project" value="UniProtKB-KW"/>
</dbReference>
<reference evidence="9" key="2">
    <citation type="submission" date="2025-09" db="UniProtKB">
        <authorList>
            <consortium name="Ensembl"/>
        </authorList>
    </citation>
    <scope>IDENTIFICATION</scope>
</reference>
<proteinExistence type="inferred from homology"/>
<evidence type="ECO:0000256" key="5">
    <source>
        <dbReference type="ARBA" id="ARBA00022723"/>
    </source>
</evidence>
<evidence type="ECO:0000256" key="6">
    <source>
        <dbReference type="ARBA" id="ARBA00022801"/>
    </source>
</evidence>